<evidence type="ECO:0000313" key="2">
    <source>
        <dbReference type="Proteomes" id="UP000595437"/>
    </source>
</evidence>
<protein>
    <submittedName>
        <fullName evidence="1">Uncharacterized protein</fullName>
    </submittedName>
</protein>
<dbReference type="EMBL" id="CP045895">
    <property type="protein sequence ID" value="QQP48523.1"/>
    <property type="molecule type" value="Genomic_DNA"/>
</dbReference>
<gene>
    <name evidence="1" type="ORF">FKW44_008880</name>
</gene>
<evidence type="ECO:0000313" key="1">
    <source>
        <dbReference type="EMBL" id="QQP48523.1"/>
    </source>
</evidence>
<dbReference type="OrthoDB" id="8908633at2759"/>
<accession>A0A7T8HED0</accession>
<organism evidence="1 2">
    <name type="scientific">Caligus rogercresseyi</name>
    <name type="common">Sea louse</name>
    <dbReference type="NCBI Taxonomy" id="217165"/>
    <lineage>
        <taxon>Eukaryota</taxon>
        <taxon>Metazoa</taxon>
        <taxon>Ecdysozoa</taxon>
        <taxon>Arthropoda</taxon>
        <taxon>Crustacea</taxon>
        <taxon>Multicrustacea</taxon>
        <taxon>Hexanauplia</taxon>
        <taxon>Copepoda</taxon>
        <taxon>Siphonostomatoida</taxon>
        <taxon>Caligidae</taxon>
        <taxon>Caligus</taxon>
    </lineage>
</organism>
<sequence>FFKDLTTVKISQTSGMDLLTAHRLMMGTENGLKKYVRDFSGVKEVADRFVQWDNDELLDKEEIEVEVALPKKKEKQAWRDVRRKQPLKAAERAFEVNAHSLIMYTMILKIPKKSLK</sequence>
<dbReference type="AlphaFoldDB" id="A0A7T8HED0"/>
<feature type="non-terminal residue" evidence="1">
    <location>
        <position position="1"/>
    </location>
</feature>
<dbReference type="Proteomes" id="UP000595437">
    <property type="component" value="Chromosome 6"/>
</dbReference>
<keyword evidence="2" id="KW-1185">Reference proteome</keyword>
<reference evidence="2" key="1">
    <citation type="submission" date="2021-01" db="EMBL/GenBank/DDBJ databases">
        <title>Caligus Genome Assembly.</title>
        <authorList>
            <person name="Gallardo-Escarate C."/>
        </authorList>
    </citation>
    <scope>NUCLEOTIDE SEQUENCE [LARGE SCALE GENOMIC DNA]</scope>
</reference>
<proteinExistence type="predicted"/>
<name>A0A7T8HED0_CALRO</name>